<reference evidence="1 2" key="1">
    <citation type="submission" date="2018-10" db="EMBL/GenBank/DDBJ databases">
        <title>Phylogenomics of Brevibacillus.</title>
        <authorList>
            <person name="Dunlap C."/>
        </authorList>
    </citation>
    <scope>NUCLEOTIDE SEQUENCE [LARGE SCALE GENOMIC DNA]</scope>
    <source>
        <strain evidence="1 2">JCM 15716</strain>
    </source>
</reference>
<organism evidence="1 2">
    <name type="scientific">Brevibacillus fluminis</name>
    <dbReference type="NCBI Taxonomy" id="511487"/>
    <lineage>
        <taxon>Bacteria</taxon>
        <taxon>Bacillati</taxon>
        <taxon>Bacillota</taxon>
        <taxon>Bacilli</taxon>
        <taxon>Bacillales</taxon>
        <taxon>Paenibacillaceae</taxon>
        <taxon>Brevibacillus</taxon>
    </lineage>
</organism>
<dbReference type="RefSeq" id="WP_122919949.1">
    <property type="nucleotide sequence ID" value="NZ_RHHQ01000017.1"/>
</dbReference>
<comment type="caution">
    <text evidence="1">The sequence shown here is derived from an EMBL/GenBank/DDBJ whole genome shotgun (WGS) entry which is preliminary data.</text>
</comment>
<dbReference type="OrthoDB" id="2467313at2"/>
<gene>
    <name evidence="1" type="ORF">EDM56_21420</name>
</gene>
<dbReference type="Proteomes" id="UP000271031">
    <property type="component" value="Unassembled WGS sequence"/>
</dbReference>
<proteinExistence type="predicted"/>
<sequence length="129" mass="15063">MKVKITLENNACNQEKGRLIRDVNRELGYPLHISFSEDLVLIEIEGEHIYLPDREMLSPDISVEGQLKERGKGYEIFPKDKGKTVNLHLDSELVAELEQIKQHFHHKTQHDVLLELFKKGIDQYKTENK</sequence>
<dbReference type="EMBL" id="RHHQ01000017">
    <property type="protein sequence ID" value="RNB84667.1"/>
    <property type="molecule type" value="Genomic_DNA"/>
</dbReference>
<evidence type="ECO:0000313" key="1">
    <source>
        <dbReference type="EMBL" id="RNB84667.1"/>
    </source>
</evidence>
<dbReference type="AlphaFoldDB" id="A0A3M8DBL6"/>
<accession>A0A3M8DBL6</accession>
<protein>
    <submittedName>
        <fullName evidence="1">Uncharacterized protein</fullName>
    </submittedName>
</protein>
<evidence type="ECO:0000313" key="2">
    <source>
        <dbReference type="Proteomes" id="UP000271031"/>
    </source>
</evidence>
<name>A0A3M8DBL6_9BACL</name>
<keyword evidence="2" id="KW-1185">Reference proteome</keyword>